<proteinExistence type="predicted"/>
<evidence type="ECO:0000313" key="2">
    <source>
        <dbReference type="EMBL" id="MBK0403995.1"/>
    </source>
</evidence>
<feature type="transmembrane region" description="Helical" evidence="1">
    <location>
        <begin position="12"/>
        <end position="30"/>
    </location>
</feature>
<gene>
    <name evidence="2" type="ORF">I5M27_13455</name>
</gene>
<sequence length="693" mass="78023">MEQFRILLTHSAWFLPLCLLVGAAYAWLLYSKNPLWSKQLNYLLAALRFVVVSFLCFLLLGPVVRYFSNTEEKPAIVFAIDNSESVRLFTDSVALRQTREKLADISEALRKNGIETTIKSLNATQVSNLNAIRFDQKSTNLDVLLNNVAETYENRNLAAVVLLSDGIANQGKSPAYSDFPFRLYPVALGDTVPKRDLSLPALQYNKVAFSGNKFPLVAEIRNDGFSGRNASVLLKENGSILERKTIALQPNKPSQTVTFQITAAQPGKKHYEVVIEALPGEFTRLNNAKHAYLEVVKGKLKVLLAAAAPHPDIKALKSAIETDENFEVTLYLPGIYPLKKSDYDLAILHQLPSRLRTGSEVLQLVQQQKIPAFYIVGAQSDLAEFNKQQAGVFIAPRGNQTDEVVPVINSSFTRFGFADRAAEAFKTYPPLTVPFADFRLNPATEVVLQQQVGRLKTDRPLLAVQTGNENTNGVLLGEGLWQWRLNEAVANEKPAHFDKLITDLVQLLTTKQNKKRLNVYPVQDEFLVSEDVRFQSEVYNAIYEKIYGQQITLTLTDEKKKSRTFNFVNGENFSGLNVGNLPGGVYKYTAATTLDGKRVQDSGEFLVQDLALETLTSLADHNLLYQLARKNNNKLYYPNQLEQLEKDLLETDFKNVIYTQESLKDLINLKWLFFVILALVSIEWFLRKYYGSI</sequence>
<dbReference type="PANTHER" id="PTHR37947:SF1">
    <property type="entry name" value="BLL2462 PROTEIN"/>
    <property type="match status" value="1"/>
</dbReference>
<keyword evidence="1" id="KW-1133">Transmembrane helix</keyword>
<feature type="transmembrane region" description="Helical" evidence="1">
    <location>
        <begin position="42"/>
        <end position="64"/>
    </location>
</feature>
<protein>
    <submittedName>
        <fullName evidence="2">VWA domain-containing protein</fullName>
    </submittedName>
</protein>
<name>A0ABS1C3R3_9BACT</name>
<dbReference type="SUPFAM" id="SSF53300">
    <property type="entry name" value="vWA-like"/>
    <property type="match status" value="1"/>
</dbReference>
<dbReference type="PANTHER" id="PTHR37947">
    <property type="entry name" value="BLL2462 PROTEIN"/>
    <property type="match status" value="1"/>
</dbReference>
<evidence type="ECO:0000313" key="3">
    <source>
        <dbReference type="Proteomes" id="UP000644147"/>
    </source>
</evidence>
<feature type="transmembrane region" description="Helical" evidence="1">
    <location>
        <begin position="669"/>
        <end position="686"/>
    </location>
</feature>
<dbReference type="Gene3D" id="2.60.40.10">
    <property type="entry name" value="Immunoglobulins"/>
    <property type="match status" value="1"/>
</dbReference>
<dbReference type="EMBL" id="JAEHFX010000007">
    <property type="protein sequence ID" value="MBK0403995.1"/>
    <property type="molecule type" value="Genomic_DNA"/>
</dbReference>
<evidence type="ECO:0000256" key="1">
    <source>
        <dbReference type="SAM" id="Phobius"/>
    </source>
</evidence>
<dbReference type="Proteomes" id="UP000644147">
    <property type="component" value="Unassembled WGS sequence"/>
</dbReference>
<accession>A0ABS1C3R3</accession>
<organism evidence="2 3">
    <name type="scientific">Adhaeribacter terrigena</name>
    <dbReference type="NCBI Taxonomy" id="2793070"/>
    <lineage>
        <taxon>Bacteria</taxon>
        <taxon>Pseudomonadati</taxon>
        <taxon>Bacteroidota</taxon>
        <taxon>Cytophagia</taxon>
        <taxon>Cytophagales</taxon>
        <taxon>Hymenobacteraceae</taxon>
        <taxon>Adhaeribacter</taxon>
    </lineage>
</organism>
<keyword evidence="1" id="KW-0812">Transmembrane</keyword>
<keyword evidence="3" id="KW-1185">Reference proteome</keyword>
<dbReference type="RefSeq" id="WP_200506835.1">
    <property type="nucleotide sequence ID" value="NZ_JAEHFX010000007.1"/>
</dbReference>
<dbReference type="InterPro" id="IPR036465">
    <property type="entry name" value="vWFA_dom_sf"/>
</dbReference>
<comment type="caution">
    <text evidence="2">The sequence shown here is derived from an EMBL/GenBank/DDBJ whole genome shotgun (WGS) entry which is preliminary data.</text>
</comment>
<dbReference type="InterPro" id="IPR013783">
    <property type="entry name" value="Ig-like_fold"/>
</dbReference>
<reference evidence="2 3" key="1">
    <citation type="submission" date="2020-12" db="EMBL/GenBank/DDBJ databases">
        <title>Bacterial novel species Adhaeribacter sp. BT258 isolated from soil.</title>
        <authorList>
            <person name="Jung H.-Y."/>
        </authorList>
    </citation>
    <scope>NUCLEOTIDE SEQUENCE [LARGE SCALE GENOMIC DNA]</scope>
    <source>
        <strain evidence="2 3">BT258</strain>
    </source>
</reference>
<keyword evidence="1" id="KW-0472">Membrane</keyword>